<organism evidence="2 3">
    <name type="scientific">Cladophialophora chaetospira</name>
    <dbReference type="NCBI Taxonomy" id="386627"/>
    <lineage>
        <taxon>Eukaryota</taxon>
        <taxon>Fungi</taxon>
        <taxon>Dikarya</taxon>
        <taxon>Ascomycota</taxon>
        <taxon>Pezizomycotina</taxon>
        <taxon>Eurotiomycetes</taxon>
        <taxon>Chaetothyriomycetidae</taxon>
        <taxon>Chaetothyriales</taxon>
        <taxon>Herpotrichiellaceae</taxon>
        <taxon>Cladophialophora</taxon>
    </lineage>
</organism>
<feature type="compositionally biased region" description="Polar residues" evidence="1">
    <location>
        <begin position="234"/>
        <end position="247"/>
    </location>
</feature>
<gene>
    <name evidence="2" type="ORF">H2200_013331</name>
</gene>
<feature type="region of interest" description="Disordered" evidence="1">
    <location>
        <begin position="1"/>
        <end position="280"/>
    </location>
</feature>
<protein>
    <submittedName>
        <fullName evidence="2">Uncharacterized protein</fullName>
    </submittedName>
</protein>
<feature type="region of interest" description="Disordered" evidence="1">
    <location>
        <begin position="343"/>
        <end position="374"/>
    </location>
</feature>
<comment type="caution">
    <text evidence="2">The sequence shown here is derived from an EMBL/GenBank/DDBJ whole genome shotgun (WGS) entry which is preliminary data.</text>
</comment>
<sequence length="538" mass="57879">MTKLTKAPPPAYPGGKSSPPGSLDAAVPYENMRQSTQPPVPVTTAVLPSSYNDPLPDTNPFSPNFKPDTTSDNAQSFPFDPVSPDADSEPVTRSSEAPVQAPKPHRPAEQRKSADLRRLDGKPYPNSNGAPEKEKPKKVRVAKDMFDGALPPMYEPSATSPAAPTENPTAASKSQGCGKCGKNRDGHGKGHSCTHCGKRRTAITDPTGAPPAPRASAAHSRAASESRQSHKSSRISQQSTAGPSSTPNSPPHPRTCNRCGRLKRPTAPMPMGGHPAMRPGLSIKPDVSGYNAAYPQIDVIPPSATTYKAMSSRFSQYGDESPLVGQAKKEDFKLFRNSSLVRSLSRRLSKKDKQTASPAPLPSQQLARQSGEQSAGNLISMISTAMQDRDGQYAKLENDRPETPFSFVAGKDETDGFEMIDLRGDRTSVSSHDSCFKEPAAPRISVTHSESDLIAAVSQDEIDIIDRPRSTGPQHLTVEDSDRPPITRFKSLRQSVHDVGDGISRSTSLKRLGSLKTVHHAWYLEGSDGNNENIIPAF</sequence>
<reference evidence="2" key="1">
    <citation type="submission" date="2022-10" db="EMBL/GenBank/DDBJ databases">
        <title>Culturing micro-colonial fungi from biological soil crusts in the Mojave desert and describing Neophaeococcomyces mojavensis, and introducing the new genera and species Taxawa tesnikishii.</title>
        <authorList>
            <person name="Kurbessoian T."/>
            <person name="Stajich J.E."/>
        </authorList>
    </citation>
    <scope>NUCLEOTIDE SEQUENCE</scope>
    <source>
        <strain evidence="2">TK_41</strain>
    </source>
</reference>
<name>A0AA39CBC5_9EURO</name>
<feature type="compositionally biased region" description="Polar residues" evidence="1">
    <location>
        <begin position="362"/>
        <end position="374"/>
    </location>
</feature>
<evidence type="ECO:0000313" key="2">
    <source>
        <dbReference type="EMBL" id="KAJ9602211.1"/>
    </source>
</evidence>
<dbReference type="Proteomes" id="UP001172673">
    <property type="component" value="Unassembled WGS sequence"/>
</dbReference>
<evidence type="ECO:0000256" key="1">
    <source>
        <dbReference type="SAM" id="MobiDB-lite"/>
    </source>
</evidence>
<accession>A0AA39CBC5</accession>
<dbReference type="EMBL" id="JAPDRK010000028">
    <property type="protein sequence ID" value="KAJ9602211.1"/>
    <property type="molecule type" value="Genomic_DNA"/>
</dbReference>
<feature type="compositionally biased region" description="Polar residues" evidence="1">
    <location>
        <begin position="157"/>
        <end position="175"/>
    </location>
</feature>
<feature type="compositionally biased region" description="Polar residues" evidence="1">
    <location>
        <begin position="59"/>
        <end position="76"/>
    </location>
</feature>
<feature type="compositionally biased region" description="Basic and acidic residues" evidence="1">
    <location>
        <begin position="106"/>
        <end position="121"/>
    </location>
</feature>
<feature type="compositionally biased region" description="Basic residues" evidence="1">
    <location>
        <begin position="189"/>
        <end position="201"/>
    </location>
</feature>
<keyword evidence="3" id="KW-1185">Reference proteome</keyword>
<feature type="compositionally biased region" description="Basic and acidic residues" evidence="1">
    <location>
        <begin position="131"/>
        <end position="146"/>
    </location>
</feature>
<dbReference type="AlphaFoldDB" id="A0AA39CBC5"/>
<proteinExistence type="predicted"/>
<evidence type="ECO:0000313" key="3">
    <source>
        <dbReference type="Proteomes" id="UP001172673"/>
    </source>
</evidence>